<feature type="region of interest" description="Disordered" evidence="3">
    <location>
        <begin position="27"/>
        <end position="52"/>
    </location>
</feature>
<evidence type="ECO:0000256" key="3">
    <source>
        <dbReference type="SAM" id="MobiDB-lite"/>
    </source>
</evidence>
<dbReference type="RefSeq" id="WP_066341582.1">
    <property type="nucleotide sequence ID" value="NZ_JAXOJX010000079.1"/>
</dbReference>
<name>A0ABU5IP82_9BURK</name>
<gene>
    <name evidence="6" type="ORF">SM757_29380</name>
</gene>
<dbReference type="PANTHER" id="PTHR35603:SF2">
    <property type="entry name" value="OUTER MEMBRANE LIPOPROTEIN"/>
    <property type="match status" value="1"/>
</dbReference>
<comment type="subcellular location">
    <subcellularLocation>
        <location evidence="1">Membrane</location>
    </subcellularLocation>
</comment>
<reference evidence="6 7" key="1">
    <citation type="submission" date="2023-11" db="EMBL/GenBank/DDBJ databases">
        <title>Draft genome of Azohydromonas lata strain H1 (DSM1123), a polyhydroxyalkanoate producer.</title>
        <authorList>
            <person name="Traversa D."/>
            <person name="D'Addabbo P."/>
            <person name="Pazzani C."/>
            <person name="Manzari C."/>
            <person name="Chiara M."/>
            <person name="Scrascia M."/>
        </authorList>
    </citation>
    <scope>NUCLEOTIDE SEQUENCE [LARGE SCALE GENOMIC DNA]</scope>
    <source>
        <strain evidence="6 7">H1</strain>
    </source>
</reference>
<evidence type="ECO:0000256" key="2">
    <source>
        <dbReference type="ARBA" id="ARBA00023136"/>
    </source>
</evidence>
<dbReference type="InterPro" id="IPR051407">
    <property type="entry name" value="Bact_OM_lipoprot/Surf_antigen"/>
</dbReference>
<keyword evidence="4" id="KW-0732">Signal</keyword>
<keyword evidence="7" id="KW-1185">Reference proteome</keyword>
<feature type="domain" description="Glycine zipper 2TM" evidence="5">
    <location>
        <begin position="74"/>
        <end position="116"/>
    </location>
</feature>
<evidence type="ECO:0000313" key="7">
    <source>
        <dbReference type="Proteomes" id="UP001293718"/>
    </source>
</evidence>
<dbReference type="Proteomes" id="UP001293718">
    <property type="component" value="Unassembled WGS sequence"/>
</dbReference>
<proteinExistence type="predicted"/>
<keyword evidence="2" id="KW-0472">Membrane</keyword>
<feature type="chain" id="PRO_5046040582" evidence="4">
    <location>
        <begin position="21"/>
        <end position="163"/>
    </location>
</feature>
<evidence type="ECO:0000259" key="5">
    <source>
        <dbReference type="Pfam" id="PF05433"/>
    </source>
</evidence>
<evidence type="ECO:0000313" key="6">
    <source>
        <dbReference type="EMBL" id="MDZ5460700.1"/>
    </source>
</evidence>
<dbReference type="PROSITE" id="PS51257">
    <property type="entry name" value="PROKAR_LIPOPROTEIN"/>
    <property type="match status" value="1"/>
</dbReference>
<organism evidence="6 7">
    <name type="scientific">Azohydromonas lata</name>
    <dbReference type="NCBI Taxonomy" id="45677"/>
    <lineage>
        <taxon>Bacteria</taxon>
        <taxon>Pseudomonadati</taxon>
        <taxon>Pseudomonadota</taxon>
        <taxon>Betaproteobacteria</taxon>
        <taxon>Burkholderiales</taxon>
        <taxon>Sphaerotilaceae</taxon>
        <taxon>Azohydromonas</taxon>
    </lineage>
</organism>
<feature type="signal peptide" evidence="4">
    <location>
        <begin position="1"/>
        <end position="20"/>
    </location>
</feature>
<evidence type="ECO:0000256" key="4">
    <source>
        <dbReference type="SAM" id="SignalP"/>
    </source>
</evidence>
<evidence type="ECO:0000256" key="1">
    <source>
        <dbReference type="ARBA" id="ARBA00004370"/>
    </source>
</evidence>
<comment type="caution">
    <text evidence="6">The sequence shown here is derived from an EMBL/GenBank/DDBJ whole genome shotgun (WGS) entry which is preliminary data.</text>
</comment>
<dbReference type="InterPro" id="IPR008816">
    <property type="entry name" value="Gly_zipper_2TM_dom"/>
</dbReference>
<sequence length="163" mass="16823">MQTKKCVGVALAVAVLAGCAQQPVGRPPVAYPPQQQPGYGWGTPQPAQPQPQPSYVQYGQVTRIERVGAEPSGGGAVLGGVVGAVVGRQFGGSSSARNVGTVLGAVGGALIGNQIERGQSSNGAIRVSVQFDNGSARAFDYAELGDLRVGDRVRLQDGQLYRY</sequence>
<accession>A0ABU5IP82</accession>
<dbReference type="PANTHER" id="PTHR35603">
    <property type="match status" value="1"/>
</dbReference>
<dbReference type="Pfam" id="PF05433">
    <property type="entry name" value="Rick_17kDa_Anti"/>
    <property type="match status" value="1"/>
</dbReference>
<protein>
    <submittedName>
        <fullName evidence="6">Glycine zipper 2TM domain-containing protein</fullName>
    </submittedName>
</protein>
<dbReference type="EMBL" id="JAXOJX010000079">
    <property type="protein sequence ID" value="MDZ5460700.1"/>
    <property type="molecule type" value="Genomic_DNA"/>
</dbReference>